<evidence type="ECO:0000313" key="2">
    <source>
        <dbReference type="EMBL" id="KAK7035940.1"/>
    </source>
</evidence>
<dbReference type="EMBL" id="JAWWNJ010000019">
    <property type="protein sequence ID" value="KAK7035940.1"/>
    <property type="molecule type" value="Genomic_DNA"/>
</dbReference>
<reference evidence="2 3" key="1">
    <citation type="journal article" date="2024" name="J Genomics">
        <title>Draft genome sequencing and assembly of Favolaschia claudopus CIRM-BRFM 2984 isolated from oak limbs.</title>
        <authorList>
            <person name="Navarro D."/>
            <person name="Drula E."/>
            <person name="Chaduli D."/>
            <person name="Cazenave R."/>
            <person name="Ahrendt S."/>
            <person name="Wang J."/>
            <person name="Lipzen A."/>
            <person name="Daum C."/>
            <person name="Barry K."/>
            <person name="Grigoriev I.V."/>
            <person name="Favel A."/>
            <person name="Rosso M.N."/>
            <person name="Martin F."/>
        </authorList>
    </citation>
    <scope>NUCLEOTIDE SEQUENCE [LARGE SCALE GENOMIC DNA]</scope>
    <source>
        <strain evidence="2 3">CIRM-BRFM 2984</strain>
    </source>
</reference>
<accession>A0AAW0CDN6</accession>
<feature type="transmembrane region" description="Helical" evidence="1">
    <location>
        <begin position="20"/>
        <end position="40"/>
    </location>
</feature>
<feature type="transmembrane region" description="Helical" evidence="1">
    <location>
        <begin position="61"/>
        <end position="85"/>
    </location>
</feature>
<organism evidence="2 3">
    <name type="scientific">Favolaschia claudopus</name>
    <dbReference type="NCBI Taxonomy" id="2862362"/>
    <lineage>
        <taxon>Eukaryota</taxon>
        <taxon>Fungi</taxon>
        <taxon>Dikarya</taxon>
        <taxon>Basidiomycota</taxon>
        <taxon>Agaricomycotina</taxon>
        <taxon>Agaricomycetes</taxon>
        <taxon>Agaricomycetidae</taxon>
        <taxon>Agaricales</taxon>
        <taxon>Marasmiineae</taxon>
        <taxon>Mycenaceae</taxon>
        <taxon>Favolaschia</taxon>
    </lineage>
</organism>
<feature type="transmembrane region" description="Helical" evidence="1">
    <location>
        <begin position="91"/>
        <end position="116"/>
    </location>
</feature>
<sequence>MMLNFLPSTGSRAVPVYCASVSSLILFLHATIASFVPPLVQASSSTDSVNATVFYKKLDSFSLPVTLARLFGCAVLVALAFIGIVQENTNLSFSNISCQLCLVYVYTFVLASIPALSRRWSAEATRHLKAILIVICLTLAYRNLFPLATYGLPEQDISEGWLLWVKLALTTAIGVVLPLLLPREPSWHKVADPIHSPEETSSLISLVTYSFLNPTVSLASRLPHLPYDLLPPLASRNDARYLKTETFPVGLSHN</sequence>
<evidence type="ECO:0000256" key="1">
    <source>
        <dbReference type="SAM" id="Phobius"/>
    </source>
</evidence>
<dbReference type="Proteomes" id="UP001362999">
    <property type="component" value="Unassembled WGS sequence"/>
</dbReference>
<evidence type="ECO:0000313" key="3">
    <source>
        <dbReference type="Proteomes" id="UP001362999"/>
    </source>
</evidence>
<keyword evidence="1" id="KW-0472">Membrane</keyword>
<comment type="caution">
    <text evidence="2">The sequence shown here is derived from an EMBL/GenBank/DDBJ whole genome shotgun (WGS) entry which is preliminary data.</text>
</comment>
<name>A0AAW0CDN6_9AGAR</name>
<feature type="transmembrane region" description="Helical" evidence="1">
    <location>
        <begin position="161"/>
        <end position="181"/>
    </location>
</feature>
<keyword evidence="1" id="KW-1133">Transmembrane helix</keyword>
<gene>
    <name evidence="2" type="ORF">R3P38DRAFT_610907</name>
</gene>
<keyword evidence="1" id="KW-0812">Transmembrane</keyword>
<protein>
    <submittedName>
        <fullName evidence="2">Uncharacterized protein</fullName>
    </submittedName>
</protein>
<dbReference type="AlphaFoldDB" id="A0AAW0CDN6"/>
<proteinExistence type="predicted"/>
<keyword evidence="3" id="KW-1185">Reference proteome</keyword>
<feature type="transmembrane region" description="Helical" evidence="1">
    <location>
        <begin position="128"/>
        <end position="149"/>
    </location>
</feature>